<dbReference type="GO" id="GO:0006096">
    <property type="term" value="P:glycolytic process"/>
    <property type="evidence" value="ECO:0007669"/>
    <property type="project" value="UniProtKB-UniRule"/>
</dbReference>
<keyword evidence="4 5" id="KW-0413">Isomerase</keyword>
<evidence type="ECO:0000256" key="8">
    <source>
        <dbReference type="PIRSR" id="PIRSR613078-3"/>
    </source>
</evidence>
<dbReference type="CDD" id="cd07067">
    <property type="entry name" value="HP_PGM_like"/>
    <property type="match status" value="1"/>
</dbReference>
<evidence type="ECO:0000256" key="2">
    <source>
        <dbReference type="ARBA" id="ARBA00022432"/>
    </source>
</evidence>
<evidence type="ECO:0000256" key="9">
    <source>
        <dbReference type="RuleBase" id="RU004512"/>
    </source>
</evidence>
<dbReference type="SMART" id="SM00855">
    <property type="entry name" value="PGAM"/>
    <property type="match status" value="1"/>
</dbReference>
<gene>
    <name evidence="5" type="primary">gpmA</name>
    <name evidence="10" type="ORF">D2T30_13435</name>
</gene>
<dbReference type="InterPro" id="IPR005952">
    <property type="entry name" value="Phosphogly_mut1"/>
</dbReference>
<dbReference type="Pfam" id="PF00300">
    <property type="entry name" value="His_Phos_1"/>
    <property type="match status" value="1"/>
</dbReference>
<feature type="binding site" evidence="5 7">
    <location>
        <begin position="159"/>
        <end position="160"/>
    </location>
    <ligand>
        <name>substrate</name>
    </ligand>
</feature>
<keyword evidence="3 5" id="KW-0324">Glycolysis</keyword>
<dbReference type="EMBL" id="SAUZ01000015">
    <property type="protein sequence ID" value="RWR19605.1"/>
    <property type="molecule type" value="Genomic_DNA"/>
</dbReference>
<feature type="active site" description="Tele-phosphohistidine intermediate" evidence="5 6">
    <location>
        <position position="10"/>
    </location>
</feature>
<dbReference type="GO" id="GO:0006094">
    <property type="term" value="P:gluconeogenesis"/>
    <property type="evidence" value="ECO:0007669"/>
    <property type="project" value="UniProtKB-UniRule"/>
</dbReference>
<comment type="catalytic activity">
    <reaction evidence="5 9">
        <text>(2R)-2-phosphoglycerate = (2R)-3-phosphoglycerate</text>
        <dbReference type="Rhea" id="RHEA:15901"/>
        <dbReference type="ChEBI" id="CHEBI:58272"/>
        <dbReference type="ChEBI" id="CHEBI:58289"/>
        <dbReference type="EC" id="5.4.2.11"/>
    </reaction>
</comment>
<dbReference type="InterPro" id="IPR029033">
    <property type="entry name" value="His_PPase_superfam"/>
</dbReference>
<evidence type="ECO:0000313" key="10">
    <source>
        <dbReference type="EMBL" id="RWR19605.1"/>
    </source>
</evidence>
<dbReference type="Proteomes" id="UP000284476">
    <property type="component" value="Unassembled WGS sequence"/>
</dbReference>
<evidence type="ECO:0000256" key="3">
    <source>
        <dbReference type="ARBA" id="ARBA00023152"/>
    </source>
</evidence>
<comment type="caution">
    <text evidence="10">The sequence shown here is derived from an EMBL/GenBank/DDBJ whole genome shotgun (WGS) entry which is preliminary data.</text>
</comment>
<reference evidence="10 11" key="1">
    <citation type="submission" date="2019-01" db="EMBL/GenBank/DDBJ databases">
        <title>Sinorhodobacter populi sp. nov. isolated from the symptomatic bark tissue of Populus euramericana canker.</title>
        <authorList>
            <person name="Xu G."/>
        </authorList>
    </citation>
    <scope>NUCLEOTIDE SEQUENCE [LARGE SCALE GENOMIC DNA]</scope>
    <source>
        <strain evidence="10 11">SK2B-1</strain>
    </source>
</reference>
<proteinExistence type="inferred from homology"/>
<evidence type="ECO:0000256" key="5">
    <source>
        <dbReference type="HAMAP-Rule" id="MF_01039"/>
    </source>
</evidence>
<dbReference type="InterPro" id="IPR001345">
    <property type="entry name" value="PG/BPGM_mutase_AS"/>
</dbReference>
<evidence type="ECO:0000313" key="11">
    <source>
        <dbReference type="Proteomes" id="UP000284476"/>
    </source>
</evidence>
<feature type="site" description="Transition state stabilizer" evidence="5 8">
    <location>
        <position position="158"/>
    </location>
</feature>
<comment type="similarity">
    <text evidence="1 5">Belongs to the phosphoglycerate mutase family. BPG-dependent PGAM subfamily.</text>
</comment>
<comment type="function">
    <text evidence="5 9">Catalyzes the interconversion of 2-phosphoglycerate and 3-phosphoglycerate.</text>
</comment>
<reference evidence="10 11" key="2">
    <citation type="submission" date="2019-01" db="EMBL/GenBank/DDBJ databases">
        <authorList>
            <person name="Li Y."/>
        </authorList>
    </citation>
    <scope>NUCLEOTIDE SEQUENCE [LARGE SCALE GENOMIC DNA]</scope>
    <source>
        <strain evidence="10 11">SK2B-1</strain>
    </source>
</reference>
<comment type="pathway">
    <text evidence="5 9">Carbohydrate degradation; glycolysis; pyruvate from D-glyceraldehyde 3-phosphate: step 3/5.</text>
</comment>
<evidence type="ECO:0000256" key="6">
    <source>
        <dbReference type="PIRSR" id="PIRSR613078-1"/>
    </source>
</evidence>
<feature type="binding site" evidence="5 7">
    <location>
        <position position="61"/>
    </location>
    <ligand>
        <name>substrate</name>
    </ligand>
</feature>
<accession>A0A443JGA0</accession>
<feature type="binding site" evidence="5 7">
    <location>
        <begin position="115"/>
        <end position="116"/>
    </location>
    <ligand>
        <name>substrate</name>
    </ligand>
</feature>
<feature type="binding site" evidence="5 7">
    <location>
        <position position="99"/>
    </location>
    <ligand>
        <name>substrate</name>
    </ligand>
</feature>
<comment type="subunit">
    <text evidence="5">Homodimer.</text>
</comment>
<dbReference type="HAMAP" id="MF_01039">
    <property type="entry name" value="PGAM_GpmA"/>
    <property type="match status" value="1"/>
</dbReference>
<organism evidence="10 11">
    <name type="scientific">Paenirhodobacter populi</name>
    <dbReference type="NCBI Taxonomy" id="2306993"/>
    <lineage>
        <taxon>Bacteria</taxon>
        <taxon>Pseudomonadati</taxon>
        <taxon>Pseudomonadota</taxon>
        <taxon>Alphaproteobacteria</taxon>
        <taxon>Rhodobacterales</taxon>
        <taxon>Rhodobacter group</taxon>
        <taxon>Paenirhodobacter</taxon>
    </lineage>
</organism>
<name>A0A443JGA0_9RHOB</name>
<feature type="binding site" evidence="5 7">
    <location>
        <begin position="88"/>
        <end position="91"/>
    </location>
    <ligand>
        <name>substrate</name>
    </ligand>
</feature>
<dbReference type="InterPro" id="IPR013078">
    <property type="entry name" value="His_Pase_superF_clade-1"/>
</dbReference>
<protein>
    <recommendedName>
        <fullName evidence="5 9">2,3-bisphosphoglycerate-dependent phosphoglycerate mutase</fullName>
        <shortName evidence="5">BPG-dependent PGAM</shortName>
        <shortName evidence="5">PGAM</shortName>
        <shortName evidence="5">Phosphoglyceromutase</shortName>
        <shortName evidence="5">dPGM</shortName>
        <ecNumber evidence="5 9">5.4.2.11</ecNumber>
    </recommendedName>
</protein>
<dbReference type="Gene3D" id="3.40.50.1240">
    <property type="entry name" value="Phosphoglycerate mutase-like"/>
    <property type="match status" value="1"/>
</dbReference>
<dbReference type="PANTHER" id="PTHR11931">
    <property type="entry name" value="PHOSPHOGLYCERATE MUTASE"/>
    <property type="match status" value="1"/>
</dbReference>
<sequence>MTGALILLRHGQSTWNAQNLFTGIRDPDLTARGIEEARQAGKALRQRDIIPDFWFTSALQRAYHTLDHVLLEMGIADLTITRSSRLNERDYGELSGLDKDDARKRWGDAQVHIWRRSFDVVPPGGESLEDTANRVLPWYDSHAAPLLQQGKTVLIAAHGNSLRGLIMKLETLDRDAIVGREIATGVPMIYRIGASGDMLSMEELRPDLR</sequence>
<keyword evidence="2 5" id="KW-0312">Gluconeogenesis</keyword>
<evidence type="ECO:0000256" key="7">
    <source>
        <dbReference type="PIRSR" id="PIRSR613078-2"/>
    </source>
</evidence>
<dbReference type="GO" id="GO:0004619">
    <property type="term" value="F:phosphoglycerate mutase activity"/>
    <property type="evidence" value="ECO:0007669"/>
    <property type="project" value="UniProtKB-UniRule"/>
</dbReference>
<feature type="active site" description="Proton donor/acceptor" evidence="5 6">
    <location>
        <position position="88"/>
    </location>
</feature>
<dbReference type="NCBIfam" id="TIGR01258">
    <property type="entry name" value="pgm_1"/>
    <property type="match status" value="1"/>
</dbReference>
<dbReference type="PROSITE" id="PS00175">
    <property type="entry name" value="PG_MUTASE"/>
    <property type="match status" value="1"/>
</dbReference>
<dbReference type="EC" id="5.4.2.11" evidence="5 9"/>
<dbReference type="AlphaFoldDB" id="A0A443JGA0"/>
<evidence type="ECO:0000256" key="4">
    <source>
        <dbReference type="ARBA" id="ARBA00023235"/>
    </source>
</evidence>
<evidence type="ECO:0000256" key="1">
    <source>
        <dbReference type="ARBA" id="ARBA00006717"/>
    </source>
</evidence>
<feature type="binding site" evidence="5 7">
    <location>
        <begin position="22"/>
        <end position="23"/>
    </location>
    <ligand>
        <name>substrate</name>
    </ligand>
</feature>
<dbReference type="UniPathway" id="UPA00109">
    <property type="reaction ID" value="UER00186"/>
</dbReference>
<feature type="binding site" evidence="5 7">
    <location>
        <begin position="9"/>
        <end position="16"/>
    </location>
    <ligand>
        <name>substrate</name>
    </ligand>
</feature>
<dbReference type="SUPFAM" id="SSF53254">
    <property type="entry name" value="Phosphoglycerate mutase-like"/>
    <property type="match status" value="1"/>
</dbReference>